<dbReference type="SUPFAM" id="SSF160631">
    <property type="entry name" value="SMI1/KNR4-like"/>
    <property type="match status" value="1"/>
</dbReference>
<evidence type="ECO:0000313" key="2">
    <source>
        <dbReference type="EMBL" id="RBO90898.1"/>
    </source>
</evidence>
<evidence type="ECO:0000259" key="1">
    <source>
        <dbReference type="SMART" id="SM00860"/>
    </source>
</evidence>
<sequence>MNVPLAHENLAPGASEAELRELEEGVGFALPEEVRAVLSVHNGQRVTMTASRTEPAVPCVPTLSFLSTALIRECWEDGAELRRDPDLAGLQQVGDVFPGARGKVKPLYTSAGWIPLWSDPVRSDYTGLDLDPDTGGTHGQIINFGRDEEKHFVCATDFTDLLTMLLEEVRTGAWRASQIPHGAQQVPWFGDPEEHFFNALYDRFERRTVQ</sequence>
<proteinExistence type="predicted"/>
<protein>
    <submittedName>
        <fullName evidence="2">Cell wall assembly regulator SMI1</fullName>
    </submittedName>
</protein>
<dbReference type="Proteomes" id="UP000252586">
    <property type="component" value="Unassembled WGS sequence"/>
</dbReference>
<dbReference type="SMART" id="SM00860">
    <property type="entry name" value="SMI1_KNR4"/>
    <property type="match status" value="1"/>
</dbReference>
<dbReference type="RefSeq" id="WP_067513224.1">
    <property type="nucleotide sequence ID" value="NZ_CP107943.1"/>
</dbReference>
<dbReference type="InterPro" id="IPR051873">
    <property type="entry name" value="KNR4/SMI1_regulator"/>
</dbReference>
<dbReference type="EMBL" id="QNRE01000005">
    <property type="protein sequence ID" value="RBO90898.1"/>
    <property type="molecule type" value="Genomic_DNA"/>
</dbReference>
<dbReference type="STRING" id="1210090.GCA_001613185_05795"/>
<dbReference type="AlphaFoldDB" id="A0A366DNV5"/>
<dbReference type="Gene3D" id="3.40.1580.10">
    <property type="entry name" value="SMI1/KNR4-like"/>
    <property type="match status" value="1"/>
</dbReference>
<dbReference type="InterPro" id="IPR037883">
    <property type="entry name" value="Knr4/Smi1-like_sf"/>
</dbReference>
<evidence type="ECO:0000313" key="3">
    <source>
        <dbReference type="Proteomes" id="UP000252586"/>
    </source>
</evidence>
<dbReference type="GO" id="GO:0043332">
    <property type="term" value="C:mating projection tip"/>
    <property type="evidence" value="ECO:0007669"/>
    <property type="project" value="TreeGrafter"/>
</dbReference>
<dbReference type="PANTHER" id="PTHR47432">
    <property type="entry name" value="CELL WALL ASSEMBLY REGULATOR SMI1"/>
    <property type="match status" value="1"/>
</dbReference>
<dbReference type="PANTHER" id="PTHR47432:SF1">
    <property type="entry name" value="CELL WALL ASSEMBLY REGULATOR SMI1"/>
    <property type="match status" value="1"/>
</dbReference>
<keyword evidence="3" id="KW-1185">Reference proteome</keyword>
<dbReference type="Pfam" id="PF09346">
    <property type="entry name" value="SMI1_KNR4"/>
    <property type="match status" value="1"/>
</dbReference>
<feature type="domain" description="Knr4/Smi1-like" evidence="1">
    <location>
        <begin position="13"/>
        <end position="168"/>
    </location>
</feature>
<reference evidence="2 3" key="1">
    <citation type="submission" date="2018-06" db="EMBL/GenBank/DDBJ databases">
        <title>Genomic Encyclopedia of Type Strains, Phase IV (KMG-IV): sequencing the most valuable type-strain genomes for metagenomic binning, comparative biology and taxonomic classification.</title>
        <authorList>
            <person name="Goeker M."/>
        </authorList>
    </citation>
    <scope>NUCLEOTIDE SEQUENCE [LARGE SCALE GENOMIC DNA]</scope>
    <source>
        <strain evidence="2 3">DSM 44599</strain>
    </source>
</reference>
<name>A0A366DNV5_9NOCA</name>
<organism evidence="2 3">
    <name type="scientific">Nocardia puris</name>
    <dbReference type="NCBI Taxonomy" id="208602"/>
    <lineage>
        <taxon>Bacteria</taxon>
        <taxon>Bacillati</taxon>
        <taxon>Actinomycetota</taxon>
        <taxon>Actinomycetes</taxon>
        <taxon>Mycobacteriales</taxon>
        <taxon>Nocardiaceae</taxon>
        <taxon>Nocardia</taxon>
    </lineage>
</organism>
<gene>
    <name evidence="2" type="ORF">DFR74_105304</name>
</gene>
<comment type="caution">
    <text evidence="2">The sequence shown here is derived from an EMBL/GenBank/DDBJ whole genome shotgun (WGS) entry which is preliminary data.</text>
</comment>
<accession>A0A366DNV5</accession>
<dbReference type="InterPro" id="IPR018958">
    <property type="entry name" value="Knr4/Smi1-like_dom"/>
</dbReference>